<organism evidence="1 2">
    <name type="scientific">Cyclotella cryptica</name>
    <dbReference type="NCBI Taxonomy" id="29204"/>
    <lineage>
        <taxon>Eukaryota</taxon>
        <taxon>Sar</taxon>
        <taxon>Stramenopiles</taxon>
        <taxon>Ochrophyta</taxon>
        <taxon>Bacillariophyta</taxon>
        <taxon>Coscinodiscophyceae</taxon>
        <taxon>Thalassiosirophycidae</taxon>
        <taxon>Stephanodiscales</taxon>
        <taxon>Stephanodiscaceae</taxon>
        <taxon>Cyclotella</taxon>
    </lineage>
</organism>
<dbReference type="EMBL" id="JABMIG020000004">
    <property type="protein sequence ID" value="KAL3805030.1"/>
    <property type="molecule type" value="Genomic_DNA"/>
</dbReference>
<dbReference type="Proteomes" id="UP001516023">
    <property type="component" value="Unassembled WGS sequence"/>
</dbReference>
<keyword evidence="2" id="KW-1185">Reference proteome</keyword>
<evidence type="ECO:0000313" key="1">
    <source>
        <dbReference type="EMBL" id="KAL3805030.1"/>
    </source>
</evidence>
<dbReference type="AlphaFoldDB" id="A0ABD3QXC1"/>
<gene>
    <name evidence="1" type="ORF">HJC23_003258</name>
</gene>
<reference evidence="1 2" key="1">
    <citation type="journal article" date="2020" name="G3 (Bethesda)">
        <title>Improved Reference Genome for Cyclotella cryptica CCMP332, a Model for Cell Wall Morphogenesis, Salinity Adaptation, and Lipid Production in Diatoms (Bacillariophyta).</title>
        <authorList>
            <person name="Roberts W.R."/>
            <person name="Downey K.M."/>
            <person name="Ruck E.C."/>
            <person name="Traller J.C."/>
            <person name="Alverson A.J."/>
        </authorList>
    </citation>
    <scope>NUCLEOTIDE SEQUENCE [LARGE SCALE GENOMIC DNA]</scope>
    <source>
        <strain evidence="1 2">CCMP332</strain>
    </source>
</reference>
<accession>A0ABD3QXC1</accession>
<evidence type="ECO:0000313" key="2">
    <source>
        <dbReference type="Proteomes" id="UP001516023"/>
    </source>
</evidence>
<sequence length="584" mass="62746">MTRLFYDRDGTDTLHISDHDHEIHPVTFGREHHHHHHLTPPIINILPSPIMPNTQRSRLTVLRLPTALLTLATLLTQPANASQTTLIDSTGHLQKAIPTLPPTKRGIVTLLTSTGSASSPFPPTDCVSLSDNDYGQEGTAVVVITSPGASLESTSLLTRGVAAAASGAVASCVVLTGVTAADVEVGLSTTRHGRTLGELFAAVVRWGDGGDGGGRVVRKLIVAVEGEEVEEDRVKGDVEEIFMSVTAAACVEGTLGEYFDVEVSLVKSPEDASAIMSKASAAATTSNPISSDKTFSTVFTNIYNDILHSQTSDPTPVAEAILACNDAYSRASRMSRAKLATWKHRASRGLLVDNFSSNADSLLKRTLDMFDRDTMAAAGLPGAGEKRLEIRLQLQERTEKMMKELYALQMGILEKTTLKKFSGALLRKMGKDVPSQDFFENNADALREAAFAFERAASMLEVSSLALTKSKAIQDMTGKLNNALMTFPDSPAAKIKAMKKVERTVSKKKKPSEGSIDVALDLVAMIRPDGFGNFQGFAGYQLGPHSITVGVHNDADDPQVISSFGGVRPPFIRVQPKLKLDVEL</sequence>
<name>A0ABD3QXC1_9STRA</name>
<protein>
    <submittedName>
        <fullName evidence="1">Uncharacterized protein</fullName>
    </submittedName>
</protein>
<comment type="caution">
    <text evidence="1">The sequence shown here is derived from an EMBL/GenBank/DDBJ whole genome shotgun (WGS) entry which is preliminary data.</text>
</comment>
<proteinExistence type="predicted"/>